<accession>A0A841FNA0</accession>
<organism evidence="2 3">
    <name type="scientific">Phytomonospora endophytica</name>
    <dbReference type="NCBI Taxonomy" id="714109"/>
    <lineage>
        <taxon>Bacteria</taxon>
        <taxon>Bacillati</taxon>
        <taxon>Actinomycetota</taxon>
        <taxon>Actinomycetes</taxon>
        <taxon>Micromonosporales</taxon>
        <taxon>Micromonosporaceae</taxon>
        <taxon>Phytomonospora</taxon>
    </lineage>
</organism>
<comment type="caution">
    <text evidence="2">The sequence shown here is derived from an EMBL/GenBank/DDBJ whole genome shotgun (WGS) entry which is preliminary data.</text>
</comment>
<reference evidence="2 3" key="1">
    <citation type="submission" date="2020-08" db="EMBL/GenBank/DDBJ databases">
        <title>Genomic Encyclopedia of Type Strains, Phase IV (KMG-IV): sequencing the most valuable type-strain genomes for metagenomic binning, comparative biology and taxonomic classification.</title>
        <authorList>
            <person name="Goeker M."/>
        </authorList>
    </citation>
    <scope>NUCLEOTIDE SEQUENCE [LARGE SCALE GENOMIC DNA]</scope>
    <source>
        <strain evidence="2 3">YIM 65646</strain>
    </source>
</reference>
<dbReference type="RefSeq" id="WP_184790326.1">
    <property type="nucleotide sequence ID" value="NZ_BONT01000093.1"/>
</dbReference>
<dbReference type="Proteomes" id="UP000548476">
    <property type="component" value="Unassembled WGS sequence"/>
</dbReference>
<dbReference type="EMBL" id="JACHGT010000012">
    <property type="protein sequence ID" value="MBB6037515.1"/>
    <property type="molecule type" value="Genomic_DNA"/>
</dbReference>
<name>A0A841FNA0_9ACTN</name>
<dbReference type="CDD" id="cd02603">
    <property type="entry name" value="HAD_sEH-N_like"/>
    <property type="match status" value="1"/>
</dbReference>
<dbReference type="InterPro" id="IPR023198">
    <property type="entry name" value="PGP-like_dom2"/>
</dbReference>
<dbReference type="InterPro" id="IPR023214">
    <property type="entry name" value="HAD_sf"/>
</dbReference>
<dbReference type="InterPro" id="IPR006439">
    <property type="entry name" value="HAD-SF_hydro_IA"/>
</dbReference>
<dbReference type="PANTHER" id="PTHR43611:SF3">
    <property type="entry name" value="FLAVIN MONONUCLEOTIDE HYDROLASE 1, CHLOROPLATIC"/>
    <property type="match status" value="1"/>
</dbReference>
<evidence type="ECO:0000313" key="2">
    <source>
        <dbReference type="EMBL" id="MBB6037515.1"/>
    </source>
</evidence>
<dbReference type="AlphaFoldDB" id="A0A841FNA0"/>
<proteinExistence type="predicted"/>
<dbReference type="Gene3D" id="1.10.150.240">
    <property type="entry name" value="Putative phosphatase, domain 2"/>
    <property type="match status" value="1"/>
</dbReference>
<sequence>MTVTTEDEGTAGRPLVDPRQRGGARGTVRVVVADIGGVLCRFDPEPRLAALAERTGLPESELHERIFESGFEADCEAGRYNAEEACGWLRANVGLEGDPAEISALWTSAFTTDPEVVSALTSTGLPLAVFSNNGPLFADYFDATFPEIARLFPRRFFACHLGVRKPDTAAFEAVEAALGKEDEASADEIFFVDDNPDNTRAARFLGWRTHTFTTVDGLGEALRLW</sequence>
<dbReference type="InterPro" id="IPR036412">
    <property type="entry name" value="HAD-like_sf"/>
</dbReference>
<dbReference type="SUPFAM" id="SSF56784">
    <property type="entry name" value="HAD-like"/>
    <property type="match status" value="1"/>
</dbReference>
<dbReference type="NCBIfam" id="TIGR01509">
    <property type="entry name" value="HAD-SF-IA-v3"/>
    <property type="match status" value="1"/>
</dbReference>
<dbReference type="Gene3D" id="3.40.50.1000">
    <property type="entry name" value="HAD superfamily/HAD-like"/>
    <property type="match status" value="1"/>
</dbReference>
<keyword evidence="3" id="KW-1185">Reference proteome</keyword>
<gene>
    <name evidence="2" type="ORF">HNR73_005391</name>
</gene>
<evidence type="ECO:0000256" key="1">
    <source>
        <dbReference type="SAM" id="MobiDB-lite"/>
    </source>
</evidence>
<dbReference type="PANTHER" id="PTHR43611">
    <property type="entry name" value="ALPHA-D-GLUCOSE 1-PHOSPHATE PHOSPHATASE"/>
    <property type="match status" value="1"/>
</dbReference>
<dbReference type="Pfam" id="PF00702">
    <property type="entry name" value="Hydrolase"/>
    <property type="match status" value="1"/>
</dbReference>
<evidence type="ECO:0000313" key="3">
    <source>
        <dbReference type="Proteomes" id="UP000548476"/>
    </source>
</evidence>
<feature type="region of interest" description="Disordered" evidence="1">
    <location>
        <begin position="1"/>
        <end position="21"/>
    </location>
</feature>
<protein>
    <submittedName>
        <fullName evidence="2">FMN phosphatase YigB (HAD superfamily)</fullName>
    </submittedName>
</protein>